<sequence length="45" mass="5515">MVMSPTIEPRRRSRVGQYRVIRDPMIARTIASGFDHDYEHRRWRD</sequence>
<gene>
    <name evidence="1" type="ORF">RISK_004281</name>
</gene>
<proteinExistence type="predicted"/>
<protein>
    <submittedName>
        <fullName evidence="1">Uncharacterized protein</fullName>
    </submittedName>
</protein>
<evidence type="ECO:0000313" key="1">
    <source>
        <dbReference type="EMBL" id="KLU03874.1"/>
    </source>
</evidence>
<dbReference type="Proteomes" id="UP000036367">
    <property type="component" value="Unassembled WGS sequence"/>
</dbReference>
<evidence type="ECO:0000313" key="2">
    <source>
        <dbReference type="Proteomes" id="UP000036367"/>
    </source>
</evidence>
<organism evidence="1 2">
    <name type="scientific">Rhodopirellula islandica</name>
    <dbReference type="NCBI Taxonomy" id="595434"/>
    <lineage>
        <taxon>Bacteria</taxon>
        <taxon>Pseudomonadati</taxon>
        <taxon>Planctomycetota</taxon>
        <taxon>Planctomycetia</taxon>
        <taxon>Pirellulales</taxon>
        <taxon>Pirellulaceae</taxon>
        <taxon>Rhodopirellula</taxon>
    </lineage>
</organism>
<keyword evidence="2" id="KW-1185">Reference proteome</keyword>
<dbReference type="EMBL" id="LECT01000031">
    <property type="protein sequence ID" value="KLU03874.1"/>
    <property type="molecule type" value="Genomic_DNA"/>
</dbReference>
<accession>A0A0J1EEF1</accession>
<name>A0A0J1EEF1_RHOIS</name>
<reference evidence="1" key="1">
    <citation type="submission" date="2015-05" db="EMBL/GenBank/DDBJ databases">
        <title>Permanent draft genome of Rhodopirellula islandicus K833.</title>
        <authorList>
            <person name="Kizina J."/>
            <person name="Richter M."/>
            <person name="Glockner F.O."/>
            <person name="Harder J."/>
        </authorList>
    </citation>
    <scope>NUCLEOTIDE SEQUENCE [LARGE SCALE GENOMIC DNA]</scope>
    <source>
        <strain evidence="1">K833</strain>
    </source>
</reference>
<comment type="caution">
    <text evidence="1">The sequence shown here is derived from an EMBL/GenBank/DDBJ whole genome shotgun (WGS) entry which is preliminary data.</text>
</comment>
<dbReference type="AlphaFoldDB" id="A0A0J1EEF1"/>
<dbReference type="STRING" id="595434.RISK_004281"/>